<dbReference type="EnsemblPlants" id="OGLUM10G07330.1">
    <property type="protein sequence ID" value="OGLUM10G07330.1"/>
    <property type="gene ID" value="OGLUM10G07330"/>
</dbReference>
<feature type="region of interest" description="Disordered" evidence="1">
    <location>
        <begin position="1"/>
        <end position="60"/>
    </location>
</feature>
<evidence type="ECO:0000313" key="3">
    <source>
        <dbReference type="Proteomes" id="UP000026961"/>
    </source>
</evidence>
<evidence type="ECO:0000256" key="1">
    <source>
        <dbReference type="SAM" id="MobiDB-lite"/>
    </source>
</evidence>
<name>A0A0E0B9K2_9ORYZ</name>
<reference evidence="2" key="2">
    <citation type="submission" date="2018-05" db="EMBL/GenBank/DDBJ databases">
        <title>OgluRS3 (Oryza glumaepatula Reference Sequence Version 3).</title>
        <authorList>
            <person name="Zhang J."/>
            <person name="Kudrna D."/>
            <person name="Lee S."/>
            <person name="Talag J."/>
            <person name="Welchert J."/>
            <person name="Wing R.A."/>
        </authorList>
    </citation>
    <scope>NUCLEOTIDE SEQUENCE [LARGE SCALE GENOMIC DNA]</scope>
</reference>
<dbReference type="AlphaFoldDB" id="A0A0E0B9K2"/>
<reference evidence="2" key="1">
    <citation type="submission" date="2015-04" db="UniProtKB">
        <authorList>
            <consortium name="EnsemblPlants"/>
        </authorList>
    </citation>
    <scope>IDENTIFICATION</scope>
</reference>
<protein>
    <submittedName>
        <fullName evidence="2">Uncharacterized protein</fullName>
    </submittedName>
</protein>
<feature type="compositionally biased region" description="Basic and acidic residues" evidence="1">
    <location>
        <begin position="1"/>
        <end position="18"/>
    </location>
</feature>
<accession>A0A0E0B9K2</accession>
<proteinExistence type="predicted"/>
<feature type="compositionally biased region" description="Low complexity" evidence="1">
    <location>
        <begin position="40"/>
        <end position="52"/>
    </location>
</feature>
<dbReference type="STRING" id="40148.A0A0E0B9K2"/>
<evidence type="ECO:0000313" key="2">
    <source>
        <dbReference type="EnsemblPlants" id="OGLUM10G07330.1"/>
    </source>
</evidence>
<organism evidence="2">
    <name type="scientific">Oryza glumipatula</name>
    <dbReference type="NCBI Taxonomy" id="40148"/>
    <lineage>
        <taxon>Eukaryota</taxon>
        <taxon>Viridiplantae</taxon>
        <taxon>Streptophyta</taxon>
        <taxon>Embryophyta</taxon>
        <taxon>Tracheophyta</taxon>
        <taxon>Spermatophyta</taxon>
        <taxon>Magnoliopsida</taxon>
        <taxon>Liliopsida</taxon>
        <taxon>Poales</taxon>
        <taxon>Poaceae</taxon>
        <taxon>BOP clade</taxon>
        <taxon>Oryzoideae</taxon>
        <taxon>Oryzeae</taxon>
        <taxon>Oryzinae</taxon>
        <taxon>Oryza</taxon>
    </lineage>
</organism>
<dbReference type="Gramene" id="OGLUM10G07330.1">
    <property type="protein sequence ID" value="OGLUM10G07330.1"/>
    <property type="gene ID" value="OGLUM10G07330"/>
</dbReference>
<dbReference type="Proteomes" id="UP000026961">
    <property type="component" value="Chromosome 10"/>
</dbReference>
<dbReference type="HOGENOM" id="CLU_132887_0_0_1"/>
<keyword evidence="3" id="KW-1185">Reference proteome</keyword>
<sequence length="172" mass="18491">MSFSESDSRNRALVDQHPHPTRRHWPSASVPNSSGGSAGRGSSAPPATAASTWRGTSPARASRAQVRLSLPLCAADKPPPRRGAAPQPQQLCGLNGGAGLFSSCEYRWTDYVNVVCACMLQSWRLSFVHGSYEGRGMTAMMECHDVEMPFLRGINVNRPAPAAETTTTRGHL</sequence>